<keyword evidence="3" id="KW-0238">DNA-binding</keyword>
<dbReference type="Pfam" id="PF23552">
    <property type="entry name" value="ParB_C"/>
    <property type="match status" value="1"/>
</dbReference>
<evidence type="ECO:0000313" key="8">
    <source>
        <dbReference type="Proteomes" id="UP000646365"/>
    </source>
</evidence>
<dbReference type="Proteomes" id="UP000646365">
    <property type="component" value="Unassembled WGS sequence"/>
</dbReference>
<dbReference type="InterPro" id="IPR036086">
    <property type="entry name" value="ParB/Sulfiredoxin_sf"/>
</dbReference>
<dbReference type="GO" id="GO:0005694">
    <property type="term" value="C:chromosome"/>
    <property type="evidence" value="ECO:0007669"/>
    <property type="project" value="TreeGrafter"/>
</dbReference>
<feature type="domain" description="ParB-like N-terminal" evidence="6">
    <location>
        <begin position="44"/>
        <end position="136"/>
    </location>
</feature>
<name>A0A8J3E6S9_9PROT</name>
<reference evidence="7" key="1">
    <citation type="journal article" date="2014" name="Int. J. Syst. Evol. Microbiol.">
        <title>Complete genome sequence of Corynebacterium casei LMG S-19264T (=DSM 44701T), isolated from a smear-ripened cheese.</title>
        <authorList>
            <consortium name="US DOE Joint Genome Institute (JGI-PGF)"/>
            <person name="Walter F."/>
            <person name="Albersmeier A."/>
            <person name="Kalinowski J."/>
            <person name="Ruckert C."/>
        </authorList>
    </citation>
    <scope>NUCLEOTIDE SEQUENCE</scope>
    <source>
        <strain evidence="7">CGMCC 1.15725</strain>
    </source>
</reference>
<dbReference type="GO" id="GO:0007059">
    <property type="term" value="P:chromosome segregation"/>
    <property type="evidence" value="ECO:0007669"/>
    <property type="project" value="UniProtKB-KW"/>
</dbReference>
<dbReference type="NCBIfam" id="TIGR00180">
    <property type="entry name" value="parB_part"/>
    <property type="match status" value="1"/>
</dbReference>
<evidence type="ECO:0000256" key="3">
    <source>
        <dbReference type="ARBA" id="ARBA00023125"/>
    </source>
</evidence>
<reference evidence="7" key="2">
    <citation type="submission" date="2020-09" db="EMBL/GenBank/DDBJ databases">
        <authorList>
            <person name="Sun Q."/>
            <person name="Zhou Y."/>
        </authorList>
    </citation>
    <scope>NUCLEOTIDE SEQUENCE</scope>
    <source>
        <strain evidence="7">CGMCC 1.15725</strain>
    </source>
</reference>
<gene>
    <name evidence="7" type="ORF">GCM10011611_43360</name>
</gene>
<evidence type="ECO:0000256" key="5">
    <source>
        <dbReference type="SAM" id="MobiDB-lite"/>
    </source>
</evidence>
<dbReference type="FunFam" id="1.10.10.2830:FF:000001">
    <property type="entry name" value="Chromosome partitioning protein ParB"/>
    <property type="match status" value="1"/>
</dbReference>
<dbReference type="EMBL" id="BMJQ01000012">
    <property type="protein sequence ID" value="GGF32497.1"/>
    <property type="molecule type" value="Genomic_DNA"/>
</dbReference>
<dbReference type="AlphaFoldDB" id="A0A8J3E6S9"/>
<dbReference type="CDD" id="cd16393">
    <property type="entry name" value="SPO0J_N"/>
    <property type="match status" value="1"/>
</dbReference>
<dbReference type="InterPro" id="IPR050336">
    <property type="entry name" value="Chromosome_partition/occlusion"/>
</dbReference>
<dbReference type="FunFam" id="3.90.1530.30:FF:000001">
    <property type="entry name" value="Chromosome partitioning protein ParB"/>
    <property type="match status" value="1"/>
</dbReference>
<dbReference type="InterPro" id="IPR057240">
    <property type="entry name" value="ParB_dimer_C"/>
</dbReference>
<dbReference type="SUPFAM" id="SSF110849">
    <property type="entry name" value="ParB/Sulfiredoxin"/>
    <property type="match status" value="1"/>
</dbReference>
<dbReference type="GO" id="GO:0045881">
    <property type="term" value="P:positive regulation of sporulation resulting in formation of a cellular spore"/>
    <property type="evidence" value="ECO:0007669"/>
    <property type="project" value="TreeGrafter"/>
</dbReference>
<dbReference type="Pfam" id="PF17762">
    <property type="entry name" value="HTH_ParB"/>
    <property type="match status" value="1"/>
</dbReference>
<dbReference type="Pfam" id="PF02195">
    <property type="entry name" value="ParB_N"/>
    <property type="match status" value="1"/>
</dbReference>
<dbReference type="InterPro" id="IPR004437">
    <property type="entry name" value="ParB/RepB/Spo0J"/>
</dbReference>
<dbReference type="Gene3D" id="3.90.1530.30">
    <property type="match status" value="1"/>
</dbReference>
<dbReference type="InterPro" id="IPR041468">
    <property type="entry name" value="HTH_ParB/Spo0J"/>
</dbReference>
<feature type="region of interest" description="Disordered" evidence="5">
    <location>
        <begin position="232"/>
        <end position="253"/>
    </location>
</feature>
<dbReference type="PANTHER" id="PTHR33375">
    <property type="entry name" value="CHROMOSOME-PARTITIONING PROTEIN PARB-RELATED"/>
    <property type="match status" value="1"/>
</dbReference>
<dbReference type="SUPFAM" id="SSF109709">
    <property type="entry name" value="KorB DNA-binding domain-like"/>
    <property type="match status" value="1"/>
</dbReference>
<organism evidence="7 8">
    <name type="scientific">Aliidongia dinghuensis</name>
    <dbReference type="NCBI Taxonomy" id="1867774"/>
    <lineage>
        <taxon>Bacteria</taxon>
        <taxon>Pseudomonadati</taxon>
        <taxon>Pseudomonadota</taxon>
        <taxon>Alphaproteobacteria</taxon>
        <taxon>Rhodospirillales</taxon>
        <taxon>Dongiaceae</taxon>
        <taxon>Aliidongia</taxon>
    </lineage>
</organism>
<proteinExistence type="inferred from homology"/>
<evidence type="ECO:0000313" key="7">
    <source>
        <dbReference type="EMBL" id="GGF32497.1"/>
    </source>
</evidence>
<protein>
    <submittedName>
        <fullName evidence="7">Chromosome partitioning protein ParB</fullName>
    </submittedName>
</protein>
<evidence type="ECO:0000259" key="6">
    <source>
        <dbReference type="SMART" id="SM00470"/>
    </source>
</evidence>
<sequence>MSEIEARSRVMAEEGKPRKLGRGLSALFGEDVESDAEAARKPSRTVAIGQIHPGRYQPRRVFDDEKLAGLVDSIRDKGILSPLLVRVHPTIHNAYELIAGERRWRAAQKAQLHDVPVIVRDLSDRETLEIALVENLQREDLNALEEAEAYQRLMEEFGHTQEELARAVGKSRSHVANTLRLLSLAPRVKGLLADGKLSAGHARALVGVEASEVLADEIVERGLNVRQVEALVQQGRKPASDKNGAGRGGREPDADTLALERELTGSLGLAVKIRTQGSGGEVSIQFRTLDQLDHLLKRLR</sequence>
<comment type="caution">
    <text evidence="7">The sequence shown here is derived from an EMBL/GenBank/DDBJ whole genome shotgun (WGS) entry which is preliminary data.</text>
</comment>
<comment type="function">
    <text evidence="4">Involved in chromosome partition. Localize to both poles of the predivisional cell following completion of DNA replication. Binds to the DNA origin of replication.</text>
</comment>
<accession>A0A8J3E6S9</accession>
<dbReference type="RefSeq" id="WP_229743869.1">
    <property type="nucleotide sequence ID" value="NZ_BMJQ01000012.1"/>
</dbReference>
<evidence type="ECO:0000256" key="2">
    <source>
        <dbReference type="ARBA" id="ARBA00022829"/>
    </source>
</evidence>
<evidence type="ECO:0000256" key="1">
    <source>
        <dbReference type="ARBA" id="ARBA00006295"/>
    </source>
</evidence>
<comment type="similarity">
    <text evidence="1">Belongs to the ParB family.</text>
</comment>
<dbReference type="PANTHER" id="PTHR33375:SF1">
    <property type="entry name" value="CHROMOSOME-PARTITIONING PROTEIN PARB-RELATED"/>
    <property type="match status" value="1"/>
</dbReference>
<dbReference type="GO" id="GO:0003677">
    <property type="term" value="F:DNA binding"/>
    <property type="evidence" value="ECO:0007669"/>
    <property type="project" value="UniProtKB-KW"/>
</dbReference>
<keyword evidence="2" id="KW-0159">Chromosome partition</keyword>
<dbReference type="Gene3D" id="1.10.10.2830">
    <property type="match status" value="1"/>
</dbReference>
<evidence type="ECO:0000256" key="4">
    <source>
        <dbReference type="ARBA" id="ARBA00025472"/>
    </source>
</evidence>
<dbReference type="SMART" id="SM00470">
    <property type="entry name" value="ParB"/>
    <property type="match status" value="1"/>
</dbReference>
<dbReference type="InterPro" id="IPR003115">
    <property type="entry name" value="ParB_N"/>
</dbReference>
<keyword evidence="8" id="KW-1185">Reference proteome</keyword>